<dbReference type="Proteomes" id="UP001589755">
    <property type="component" value="Unassembled WGS sequence"/>
</dbReference>
<dbReference type="EC" id="2.7.7.13" evidence="2"/>
<dbReference type="Pfam" id="PF22640">
    <property type="entry name" value="ManC_GMP_beta-helix"/>
    <property type="match status" value="1"/>
</dbReference>
<protein>
    <recommendedName>
        <fullName evidence="2">mannose-1-phosphate guanylyltransferase</fullName>
        <ecNumber evidence="2">2.7.7.13</ecNumber>
    </recommendedName>
</protein>
<gene>
    <name evidence="12" type="ORF">ACFFJ2_03480</name>
</gene>
<comment type="similarity">
    <text evidence="1 8">Belongs to the mannose-6-phosphate isomerase type 2 family.</text>
</comment>
<evidence type="ECO:0000259" key="9">
    <source>
        <dbReference type="Pfam" id="PF00483"/>
    </source>
</evidence>
<dbReference type="InterPro" id="IPR005835">
    <property type="entry name" value="NTP_transferase_dom"/>
</dbReference>
<keyword evidence="3 12" id="KW-0808">Transferase</keyword>
<keyword evidence="5" id="KW-0547">Nucleotide-binding</keyword>
<proteinExistence type="inferred from homology"/>
<dbReference type="Gene3D" id="3.90.550.10">
    <property type="entry name" value="Spore Coat Polysaccharide Biosynthesis Protein SpsA, Chain A"/>
    <property type="match status" value="1"/>
</dbReference>
<evidence type="ECO:0000313" key="12">
    <source>
        <dbReference type="EMBL" id="MFC0207458.1"/>
    </source>
</evidence>
<dbReference type="InterPro" id="IPR001538">
    <property type="entry name" value="Man6P_isomerase-2_C"/>
</dbReference>
<evidence type="ECO:0000256" key="1">
    <source>
        <dbReference type="ARBA" id="ARBA00006115"/>
    </source>
</evidence>
<dbReference type="Pfam" id="PF01050">
    <property type="entry name" value="MannoseP_isomer"/>
    <property type="match status" value="1"/>
</dbReference>
<dbReference type="SUPFAM" id="SSF53448">
    <property type="entry name" value="Nucleotide-diphospho-sugar transferases"/>
    <property type="match status" value="1"/>
</dbReference>
<dbReference type="PANTHER" id="PTHR46390:SF1">
    <property type="entry name" value="MANNOSE-1-PHOSPHATE GUANYLYLTRANSFERASE"/>
    <property type="match status" value="1"/>
</dbReference>
<dbReference type="SUPFAM" id="SSF51182">
    <property type="entry name" value="RmlC-like cupins"/>
    <property type="match status" value="1"/>
</dbReference>
<dbReference type="InterPro" id="IPR011051">
    <property type="entry name" value="RmlC_Cupin_sf"/>
</dbReference>
<dbReference type="CDD" id="cd02213">
    <property type="entry name" value="cupin_PMI_typeII_C"/>
    <property type="match status" value="1"/>
</dbReference>
<dbReference type="InterPro" id="IPR049577">
    <property type="entry name" value="GMPP_N"/>
</dbReference>
<reference evidence="12 13" key="1">
    <citation type="submission" date="2024-09" db="EMBL/GenBank/DDBJ databases">
        <authorList>
            <person name="Sun Q."/>
            <person name="Mori K."/>
        </authorList>
    </citation>
    <scope>NUCLEOTIDE SEQUENCE [LARGE SCALE GENOMIC DNA]</scope>
    <source>
        <strain evidence="12 13">CCM 8543</strain>
    </source>
</reference>
<evidence type="ECO:0000313" key="13">
    <source>
        <dbReference type="Proteomes" id="UP001589755"/>
    </source>
</evidence>
<dbReference type="Gene3D" id="2.60.120.10">
    <property type="entry name" value="Jelly Rolls"/>
    <property type="match status" value="1"/>
</dbReference>
<organism evidence="12 13">
    <name type="scientific">Chelativorans intermedius</name>
    <dbReference type="NCBI Taxonomy" id="515947"/>
    <lineage>
        <taxon>Bacteria</taxon>
        <taxon>Pseudomonadati</taxon>
        <taxon>Pseudomonadota</taxon>
        <taxon>Alphaproteobacteria</taxon>
        <taxon>Hyphomicrobiales</taxon>
        <taxon>Phyllobacteriaceae</taxon>
        <taxon>Chelativorans</taxon>
    </lineage>
</organism>
<dbReference type="GO" id="GO:0004475">
    <property type="term" value="F:mannose-1-phosphate guanylyltransferase (GTP) activity"/>
    <property type="evidence" value="ECO:0007669"/>
    <property type="project" value="UniProtKB-EC"/>
</dbReference>
<evidence type="ECO:0000256" key="2">
    <source>
        <dbReference type="ARBA" id="ARBA00012387"/>
    </source>
</evidence>
<dbReference type="Pfam" id="PF00483">
    <property type="entry name" value="NTP_transferase"/>
    <property type="match status" value="1"/>
</dbReference>
<comment type="catalytic activity">
    <reaction evidence="7">
        <text>alpha-D-mannose 1-phosphate + GTP + H(+) = GDP-alpha-D-mannose + diphosphate</text>
        <dbReference type="Rhea" id="RHEA:15229"/>
        <dbReference type="ChEBI" id="CHEBI:15378"/>
        <dbReference type="ChEBI" id="CHEBI:33019"/>
        <dbReference type="ChEBI" id="CHEBI:37565"/>
        <dbReference type="ChEBI" id="CHEBI:57527"/>
        <dbReference type="ChEBI" id="CHEBI:58409"/>
        <dbReference type="EC" id="2.7.7.13"/>
    </reaction>
</comment>
<keyword evidence="12" id="KW-0413">Isomerase</keyword>
<feature type="domain" description="MannoseP isomerase/GMP-like beta-helix" evidence="11">
    <location>
        <begin position="297"/>
        <end position="349"/>
    </location>
</feature>
<evidence type="ECO:0000256" key="8">
    <source>
        <dbReference type="RuleBase" id="RU004190"/>
    </source>
</evidence>
<dbReference type="InterPro" id="IPR006375">
    <property type="entry name" value="Man1P_GuaTrfase/Man6P_Isoase"/>
</dbReference>
<evidence type="ECO:0000256" key="4">
    <source>
        <dbReference type="ARBA" id="ARBA00022695"/>
    </source>
</evidence>
<sequence>MSVVPVIICGGAGSRLWPLSRENHPKPLIRLADGRSLIQHALLRALALPGARDVITVTNRELFFAIEDEYRQLGVDCGRRRFLLEPEGRNTAAAVAAACLEAAAALGGETVLCILPADHVIADVPALAEAVERAEKLARKGRIVTFGIKPDRPETGYGYIEADGTDVLRFVEKPDLETARQYLESGRFSWNSGMFCFQAQAMIQLMETLCPEILEGCRKSLDAAHRIDGPQDVERIELDAERFSKVPSNSIDYAVMEKAPNVSVVPCDVGWNDIGSWAALGEQYADDGQGNRTIGPVMAIGARGNVIHSSDRLIGVVGVEDLIVADTPDALLVTTKERAQEVRQLYDRLKREGNPLHRIHRTVYRPWGSYTVLEEGPRFKIKRIEVKPGARLSLQMHHHRAEHWVVVSGTARVVNGDKEMMLITDQSTYIPCGARHRLENPGIMPLVLIEVQTGDYLGEDDIVRFDDVYGRSEKG</sequence>
<dbReference type="InterPro" id="IPR029044">
    <property type="entry name" value="Nucleotide-diphossugar_trans"/>
</dbReference>
<keyword evidence="6" id="KW-0342">GTP-binding</keyword>
<dbReference type="EMBL" id="JBHLXD010000004">
    <property type="protein sequence ID" value="MFC0207458.1"/>
    <property type="molecule type" value="Genomic_DNA"/>
</dbReference>
<evidence type="ECO:0000256" key="3">
    <source>
        <dbReference type="ARBA" id="ARBA00022679"/>
    </source>
</evidence>
<dbReference type="InterPro" id="IPR014710">
    <property type="entry name" value="RmlC-like_jellyroll"/>
</dbReference>
<evidence type="ECO:0000256" key="7">
    <source>
        <dbReference type="ARBA" id="ARBA00047343"/>
    </source>
</evidence>
<evidence type="ECO:0000256" key="6">
    <source>
        <dbReference type="ARBA" id="ARBA00023134"/>
    </source>
</evidence>
<name>A0ABV6D495_9HYPH</name>
<dbReference type="CDD" id="cd02509">
    <property type="entry name" value="GDP-M1P_Guanylyltransferase"/>
    <property type="match status" value="1"/>
</dbReference>
<dbReference type="NCBIfam" id="TIGR01479">
    <property type="entry name" value="GMP_PMI"/>
    <property type="match status" value="1"/>
</dbReference>
<dbReference type="InterPro" id="IPR051161">
    <property type="entry name" value="Mannose-6P_isomerase_type2"/>
</dbReference>
<evidence type="ECO:0000256" key="5">
    <source>
        <dbReference type="ARBA" id="ARBA00022741"/>
    </source>
</evidence>
<dbReference type="RefSeq" id="WP_261519278.1">
    <property type="nucleotide sequence ID" value="NZ_JAODNW010000003.1"/>
</dbReference>
<comment type="caution">
    <text evidence="12">The sequence shown here is derived from an EMBL/GenBank/DDBJ whole genome shotgun (WGS) entry which is preliminary data.</text>
</comment>
<evidence type="ECO:0000259" key="10">
    <source>
        <dbReference type="Pfam" id="PF01050"/>
    </source>
</evidence>
<accession>A0ABV6D495</accession>
<evidence type="ECO:0000259" key="11">
    <source>
        <dbReference type="Pfam" id="PF22640"/>
    </source>
</evidence>
<dbReference type="PANTHER" id="PTHR46390">
    <property type="entry name" value="MANNOSE-1-PHOSPHATE GUANYLYLTRANSFERASE"/>
    <property type="match status" value="1"/>
</dbReference>
<dbReference type="GO" id="GO:0004476">
    <property type="term" value="F:mannose-6-phosphate isomerase activity"/>
    <property type="evidence" value="ECO:0007669"/>
    <property type="project" value="UniProtKB-EC"/>
</dbReference>
<keyword evidence="4 12" id="KW-0548">Nucleotidyltransferase</keyword>
<keyword evidence="13" id="KW-1185">Reference proteome</keyword>
<feature type="domain" description="Mannose-6-phosphate isomerase type II C-terminal" evidence="10">
    <location>
        <begin position="356"/>
        <end position="467"/>
    </location>
</feature>
<feature type="domain" description="Nucleotidyl transferase" evidence="9">
    <location>
        <begin position="5"/>
        <end position="286"/>
    </location>
</feature>
<dbReference type="InterPro" id="IPR054566">
    <property type="entry name" value="ManC/GMP-like_b-helix"/>
</dbReference>